<keyword evidence="5" id="KW-1185">Reference proteome</keyword>
<dbReference type="EnsemblMetazoa" id="AAEL023284-RA">
    <property type="protein sequence ID" value="AAEL023284-PA"/>
    <property type="gene ID" value="AAEL023284"/>
</dbReference>
<gene>
    <name evidence="3" type="primary">110676839</name>
    <name evidence="4" type="synonym">110674611</name>
</gene>
<feature type="region of interest" description="Disordered" evidence="1">
    <location>
        <begin position="17"/>
        <end position="43"/>
    </location>
</feature>
<accession>A0A6I8U3K1</accession>
<evidence type="ECO:0000259" key="2">
    <source>
        <dbReference type="Pfam" id="PF16012"/>
    </source>
</evidence>
<evidence type="ECO:0000313" key="4">
    <source>
        <dbReference type="EnsemblMetazoa" id="AAEL025602-PA"/>
    </source>
</evidence>
<dbReference type="Proteomes" id="UP000008820">
    <property type="component" value="Chromosome 2"/>
</dbReference>
<dbReference type="Pfam" id="PF16012">
    <property type="entry name" value="DUF4780"/>
    <property type="match status" value="1"/>
</dbReference>
<reference evidence="3 5" key="1">
    <citation type="submission" date="2017-06" db="EMBL/GenBank/DDBJ databases">
        <title>Aedes aegypti genome working group (AGWG) sequencing and assembly.</title>
        <authorList>
            <consortium name="Aedes aegypti Genome Working Group (AGWG)"/>
            <person name="Matthews B.J."/>
        </authorList>
    </citation>
    <scope>NUCLEOTIDE SEQUENCE [LARGE SCALE GENOMIC DNA]</scope>
    <source>
        <strain evidence="3 5">LVP_AGWG</strain>
    </source>
</reference>
<protein>
    <recommendedName>
        <fullName evidence="2">DUF4780 domain-containing protein</fullName>
    </recommendedName>
</protein>
<feature type="compositionally biased region" description="Low complexity" evidence="1">
    <location>
        <begin position="17"/>
        <end position="33"/>
    </location>
</feature>
<sequence length="227" mass="25423">MSDIDFETEYRLLMSPANASSASKDSAKRAANSPASSEAKKSHVENTDLKLAFKRKNAEVDQQFFEAVCSALSDIQSDIPSDVTYPGFYGSGFKMGIGWFYARDDESMLWLKSALKRIVEKRIIPDLEVLPYTKISPLRRVVFSVPTIPRLGKDAKSSVLRNIARLNPNLCTNYWRVLRVLPPQGGRHTIIMEIDEGSVSAIESQRCKVFYAFSQVFLSITAKNDTA</sequence>
<feature type="domain" description="DUF4780" evidence="2">
    <location>
        <begin position="52"/>
        <end position="217"/>
    </location>
</feature>
<dbReference type="OrthoDB" id="7767750at2759"/>
<evidence type="ECO:0000313" key="3">
    <source>
        <dbReference type="EnsemblMetazoa" id="AAEL023284-PA"/>
    </source>
</evidence>
<name>A0A6I8U3K1_AEDAE</name>
<dbReference type="EnsemblMetazoa" id="AAEL025602-RA">
    <property type="protein sequence ID" value="AAEL025602-PA"/>
    <property type="gene ID" value="AAEL025602"/>
</dbReference>
<dbReference type="InParanoid" id="A0A6I8U3K1"/>
<dbReference type="AlphaFoldDB" id="A0A6I8U3K1"/>
<dbReference type="Proteomes" id="UP000008820">
    <property type="component" value="Chromosome 1"/>
</dbReference>
<reference evidence="3" key="2">
    <citation type="submission" date="2020-05" db="UniProtKB">
        <authorList>
            <consortium name="EnsemblMetazoa"/>
        </authorList>
    </citation>
    <scope>IDENTIFICATION</scope>
    <source>
        <strain evidence="3">LVP_AGWG</strain>
    </source>
</reference>
<organism evidence="3 5">
    <name type="scientific">Aedes aegypti</name>
    <name type="common">Yellowfever mosquito</name>
    <name type="synonym">Culex aegypti</name>
    <dbReference type="NCBI Taxonomy" id="7159"/>
    <lineage>
        <taxon>Eukaryota</taxon>
        <taxon>Metazoa</taxon>
        <taxon>Ecdysozoa</taxon>
        <taxon>Arthropoda</taxon>
        <taxon>Hexapoda</taxon>
        <taxon>Insecta</taxon>
        <taxon>Pterygota</taxon>
        <taxon>Neoptera</taxon>
        <taxon>Endopterygota</taxon>
        <taxon>Diptera</taxon>
        <taxon>Nematocera</taxon>
        <taxon>Culicoidea</taxon>
        <taxon>Culicidae</taxon>
        <taxon>Culicinae</taxon>
        <taxon>Aedini</taxon>
        <taxon>Aedes</taxon>
        <taxon>Stegomyia</taxon>
    </lineage>
</organism>
<evidence type="ECO:0000313" key="5">
    <source>
        <dbReference type="Proteomes" id="UP000008820"/>
    </source>
</evidence>
<proteinExistence type="predicted"/>
<evidence type="ECO:0000256" key="1">
    <source>
        <dbReference type="SAM" id="MobiDB-lite"/>
    </source>
</evidence>
<dbReference type="InterPro" id="IPR031961">
    <property type="entry name" value="DUF4780"/>
</dbReference>